<dbReference type="PANTHER" id="PTHR30161">
    <property type="entry name" value="FLAGELLAR EXPORT PROTEIN, MEMBRANE FLHA SUBUNIT-RELATED"/>
    <property type="match status" value="1"/>
</dbReference>
<proteinExistence type="inferred from homology"/>
<dbReference type="GO" id="GO:0044780">
    <property type="term" value="P:bacterial-type flagellum assembly"/>
    <property type="evidence" value="ECO:0007669"/>
    <property type="project" value="InterPro"/>
</dbReference>
<evidence type="ECO:0000256" key="2">
    <source>
        <dbReference type="ARBA" id="ARBA00008835"/>
    </source>
</evidence>
<dbReference type="InterPro" id="IPR001712">
    <property type="entry name" value="T3SS_FHIPEP"/>
</dbReference>
<keyword evidence="8" id="KW-0966">Cell projection</keyword>
<dbReference type="AlphaFoldDB" id="A1AUL6"/>
<keyword evidence="7" id="KW-1005">Bacterial flagellum biogenesis</keyword>
<evidence type="ECO:0000313" key="9">
    <source>
        <dbReference type="Proteomes" id="UP000006732"/>
    </source>
</evidence>
<feature type="transmembrane region" description="Helical" evidence="7">
    <location>
        <begin position="207"/>
        <end position="227"/>
    </location>
</feature>
<dbReference type="Gene3D" id="3.40.50.12790">
    <property type="entry name" value="FHIPEP family, domain 4"/>
    <property type="match status" value="1"/>
</dbReference>
<evidence type="ECO:0000256" key="4">
    <source>
        <dbReference type="ARBA" id="ARBA00022692"/>
    </source>
</evidence>
<feature type="transmembrane region" description="Helical" evidence="7">
    <location>
        <begin position="248"/>
        <end position="270"/>
    </location>
</feature>
<feature type="transmembrane region" description="Helical" evidence="7">
    <location>
        <begin position="44"/>
        <end position="65"/>
    </location>
</feature>
<dbReference type="PANTHER" id="PTHR30161:SF1">
    <property type="entry name" value="FLAGELLAR BIOSYNTHESIS PROTEIN FLHA-RELATED"/>
    <property type="match status" value="1"/>
</dbReference>
<reference evidence="8 9" key="1">
    <citation type="submission" date="2006-10" db="EMBL/GenBank/DDBJ databases">
        <title>Complete sequence of chromosome of Pelobacter propionicus DSM 2379.</title>
        <authorList>
            <consortium name="US DOE Joint Genome Institute"/>
            <person name="Copeland A."/>
            <person name="Lucas S."/>
            <person name="Lapidus A."/>
            <person name="Barry K."/>
            <person name="Detter J.C."/>
            <person name="Glavina del Rio T."/>
            <person name="Hammon N."/>
            <person name="Israni S."/>
            <person name="Dalin E."/>
            <person name="Tice H."/>
            <person name="Pitluck S."/>
            <person name="Saunders E."/>
            <person name="Brettin T."/>
            <person name="Bruce D."/>
            <person name="Han C."/>
            <person name="Tapia R."/>
            <person name="Schmutz J."/>
            <person name="Larimer F."/>
            <person name="Land M."/>
            <person name="Hauser L."/>
            <person name="Kyrpides N."/>
            <person name="Kim E."/>
            <person name="Lovley D."/>
            <person name="Richardson P."/>
        </authorList>
    </citation>
    <scope>NUCLEOTIDE SEQUENCE [LARGE SCALE GENOMIC DNA]</scope>
    <source>
        <strain evidence="9">DSM 2379 / NBRC 103807 / OttBd1</strain>
    </source>
</reference>
<evidence type="ECO:0000256" key="7">
    <source>
        <dbReference type="RuleBase" id="RU364093"/>
    </source>
</evidence>
<sequence length="695" mass="75179">MSNSTVKAIESSGFRKNSDIYVAIALIGVLSLMIIPLPSFLLDVFLAANITIALCILLVCLYTTHPLDFSVFPSVLLVTTLFRLALNIASTRLILLHGSEGVEAAGAVIKAFGQFVVGGNYVVGAVIFLILVIINFVVITKGAGRVAEVTARFTLDAMPGKQMAIDADLSAGLITEKDARSRRLKISREADFYGSMDGASKFVRGDAIAGILIVMVNIFGGLIIGIFQQGMPIQDALTNYTLLTIGEGLVAQIPALIISTAAGIIVTRSADEDNFGNEITGQFLNYPKAFYVSSGVLFLFALIPGLPHFAFLLLSGTTYLAGKMAREKTQVIEEMAALPATAEGEEGIDQASVIRPLDVLELEVGYGLVPMVDASQDGELLERIRSIRRQYAQKLGFVVPPIHIHDNLQLKPYEYNLLIRGARVGGSELTGQYLAMDSGAVTGSIEGVSTTEPVFGLPSVWISSEGRDDAQFKGYTVVDSTTVVATHISEIVKRHAHELVGRQELQQLLDNLAVTAPKVVDELIPNQLNLGTVLRVVKNLLKEGVSIRDMRTILETLADYATLTKDPDVLSEFVRQGLGRFIVDQYKLDDNMLCLVTLNRDVEDIIAEAIQPSDQGGFLAIEPNTAQMIITAIRSMADRFGPSGAQPVLLASPSIRRHVRKLIERFVPHMAVLSHNEIPQNIKIQSLGVVTINAG</sequence>
<dbReference type="Gene3D" id="3.40.30.60">
    <property type="entry name" value="FHIPEP family, domain 1"/>
    <property type="match status" value="1"/>
</dbReference>
<keyword evidence="6 7" id="KW-0472">Membrane</keyword>
<name>A1AUL6_PELPD</name>
<dbReference type="OrthoDB" id="9759185at2"/>
<feature type="transmembrane region" description="Helical" evidence="7">
    <location>
        <begin position="20"/>
        <end position="37"/>
    </location>
</feature>
<evidence type="ECO:0000256" key="5">
    <source>
        <dbReference type="ARBA" id="ARBA00022989"/>
    </source>
</evidence>
<dbReference type="PIRSF" id="PIRSF005419">
    <property type="entry name" value="FlhA"/>
    <property type="match status" value="1"/>
</dbReference>
<gene>
    <name evidence="7" type="primary">flhA</name>
    <name evidence="8" type="ordered locus">Ppro_3444</name>
</gene>
<dbReference type="InterPro" id="IPR042194">
    <property type="entry name" value="FHIPEP_1"/>
</dbReference>
<dbReference type="GO" id="GO:0005886">
    <property type="term" value="C:plasma membrane"/>
    <property type="evidence" value="ECO:0007669"/>
    <property type="project" value="UniProtKB-SubCell"/>
</dbReference>
<keyword evidence="7" id="KW-0653">Protein transport</keyword>
<keyword evidence="8" id="KW-0969">Cilium</keyword>
<dbReference type="STRING" id="338966.Ppro_3444"/>
<evidence type="ECO:0000313" key="8">
    <source>
        <dbReference type="EMBL" id="ABL01037.1"/>
    </source>
</evidence>
<dbReference type="HOGENOM" id="CLU_015346_3_0_7"/>
<evidence type="ECO:0000256" key="3">
    <source>
        <dbReference type="ARBA" id="ARBA00022475"/>
    </source>
</evidence>
<keyword evidence="5 7" id="KW-1133">Transmembrane helix</keyword>
<evidence type="ECO:0000256" key="1">
    <source>
        <dbReference type="ARBA" id="ARBA00004651"/>
    </source>
</evidence>
<comment type="similarity">
    <text evidence="2 7">Belongs to the FHIPEP (flagella/HR/invasion proteins export pore) family.</text>
</comment>
<organism evidence="8 9">
    <name type="scientific">Pelobacter propionicus (strain DSM 2379 / NBRC 103807 / OttBd1)</name>
    <dbReference type="NCBI Taxonomy" id="338966"/>
    <lineage>
        <taxon>Bacteria</taxon>
        <taxon>Pseudomonadati</taxon>
        <taxon>Thermodesulfobacteriota</taxon>
        <taxon>Desulfuromonadia</taxon>
        <taxon>Desulfuromonadales</taxon>
        <taxon>Desulfuromonadaceae</taxon>
        <taxon>Pelobacter</taxon>
    </lineage>
</organism>
<comment type="subcellular location">
    <subcellularLocation>
        <location evidence="1 7">Cell membrane</location>
        <topology evidence="1 7">Multi-pass membrane protein</topology>
    </subcellularLocation>
</comment>
<dbReference type="PRINTS" id="PR00949">
    <property type="entry name" value="TYPE3IMAPROT"/>
</dbReference>
<dbReference type="eggNOG" id="COG1298">
    <property type="taxonomic scope" value="Bacteria"/>
</dbReference>
<dbReference type="InterPro" id="IPR006301">
    <property type="entry name" value="FlhA"/>
</dbReference>
<accession>A1AUL6</accession>
<keyword evidence="9" id="KW-1185">Reference proteome</keyword>
<dbReference type="EMBL" id="CP000482">
    <property type="protein sequence ID" value="ABL01037.1"/>
    <property type="molecule type" value="Genomic_DNA"/>
</dbReference>
<comment type="function">
    <text evidence="7">Required for formation of the rod structure of the flagellar apparatus. Together with FliI and FliH, may constitute the export apparatus of flagellin.</text>
</comment>
<dbReference type="GO" id="GO:0009306">
    <property type="term" value="P:protein secretion"/>
    <property type="evidence" value="ECO:0007669"/>
    <property type="project" value="InterPro"/>
</dbReference>
<keyword evidence="7" id="KW-0813">Transport</keyword>
<dbReference type="Pfam" id="PF00771">
    <property type="entry name" value="FHIPEP"/>
    <property type="match status" value="1"/>
</dbReference>
<comment type="caution">
    <text evidence="7">Lacks conserved residue(s) required for the propagation of feature annotation.</text>
</comment>
<evidence type="ECO:0000256" key="6">
    <source>
        <dbReference type="ARBA" id="ARBA00023136"/>
    </source>
</evidence>
<dbReference type="KEGG" id="ppd:Ppro_3444"/>
<feature type="transmembrane region" description="Helical" evidence="7">
    <location>
        <begin position="290"/>
        <end position="314"/>
    </location>
</feature>
<keyword evidence="4 7" id="KW-0812">Transmembrane</keyword>
<keyword evidence="7" id="KW-1006">Bacterial flagellum protein export</keyword>
<dbReference type="InterPro" id="IPR042196">
    <property type="entry name" value="FHIPEP_4"/>
</dbReference>
<dbReference type="NCBIfam" id="TIGR01398">
    <property type="entry name" value="FlhA"/>
    <property type="match status" value="1"/>
</dbReference>
<keyword evidence="8" id="KW-0282">Flagellum</keyword>
<dbReference type="InterPro" id="IPR042193">
    <property type="entry name" value="FHIPEP_3"/>
</dbReference>
<dbReference type="RefSeq" id="WP_011737253.1">
    <property type="nucleotide sequence ID" value="NC_008609.1"/>
</dbReference>
<feature type="transmembrane region" description="Helical" evidence="7">
    <location>
        <begin position="115"/>
        <end position="139"/>
    </location>
</feature>
<dbReference type="Proteomes" id="UP000006732">
    <property type="component" value="Chromosome"/>
</dbReference>
<keyword evidence="3 7" id="KW-1003">Cell membrane</keyword>
<protein>
    <recommendedName>
        <fullName evidence="7">Flagellar biosynthesis protein FlhA</fullName>
    </recommendedName>
</protein>
<dbReference type="Gene3D" id="1.10.8.540">
    <property type="entry name" value="FHIPEP family, domain 3"/>
    <property type="match status" value="1"/>
</dbReference>